<feature type="region of interest" description="Disordered" evidence="1">
    <location>
        <begin position="283"/>
        <end position="314"/>
    </location>
</feature>
<gene>
    <name evidence="3" type="ORF">RM717_33485</name>
</gene>
<evidence type="ECO:0000313" key="3">
    <source>
        <dbReference type="EMBL" id="MDT0495404.1"/>
    </source>
</evidence>
<feature type="compositionally biased region" description="Gly residues" evidence="1">
    <location>
        <begin position="291"/>
        <end position="309"/>
    </location>
</feature>
<keyword evidence="4" id="KW-1185">Reference proteome</keyword>
<dbReference type="PANTHER" id="PTHR33627:SF1">
    <property type="entry name" value="TRANSPOSASE"/>
    <property type="match status" value="1"/>
</dbReference>
<comment type="caution">
    <text evidence="3">The sequence shown here is derived from an EMBL/GenBank/DDBJ whole genome shotgun (WGS) entry which is preliminary data.</text>
</comment>
<accession>A0ABU2WCR5</accession>
<evidence type="ECO:0000313" key="4">
    <source>
        <dbReference type="Proteomes" id="UP001180556"/>
    </source>
</evidence>
<reference evidence="4" key="1">
    <citation type="submission" date="2023-07" db="EMBL/GenBank/DDBJ databases">
        <title>30 novel species of actinomycetes from the DSMZ collection.</title>
        <authorList>
            <person name="Nouioui I."/>
        </authorList>
    </citation>
    <scope>NUCLEOTIDE SEQUENCE [LARGE SCALE GENOMIC DNA]</scope>
    <source>
        <strain evidence="4">DSM 40932</strain>
    </source>
</reference>
<feature type="region of interest" description="Disordered" evidence="1">
    <location>
        <begin position="399"/>
        <end position="434"/>
    </location>
</feature>
<feature type="compositionally biased region" description="Low complexity" evidence="1">
    <location>
        <begin position="419"/>
        <end position="434"/>
    </location>
</feature>
<dbReference type="Pfam" id="PF13546">
    <property type="entry name" value="DDE_5"/>
    <property type="match status" value="1"/>
</dbReference>
<dbReference type="Proteomes" id="UP001180556">
    <property type="component" value="Unassembled WGS sequence"/>
</dbReference>
<proteinExistence type="predicted"/>
<sequence>MSSNEVRTAVPDDAARMQTFMDETFRAFRRPEQRRWAQAYLWALIHVSGKKTPRRMALAKPLPSAAAHGLHQFINASPWDWNPVRRRLARLVTASAAPHAWTVTELVIPKRGEHSVGVHRYVDTATGRAVNCQRAVGLFLASGHHSYPVDWRLVLGGAWDSDQERRRRARIPGTEGGRTVTELIAEYAAEAATRYQLPGLPWVLDLTRYEDAAGVLAGLERLGADVVCEVSADLPVLASQHTSAVTTVGALMELRHARQTHVLLRHSADGHVRAVPVHTYAGTVNLPRPGTGTGSGTGISGGPGNGTGDDAGARPYRILERPGLDVRQPCRYWLTTLTDRRVEEILRLARSHSAALSAVTTLRHRFGVLDFEGRSFPGWHHHMTMASAAYVYQRLSGNACRATPPPDRPDPPDPPPRAPAASVTPAAALADAPN</sequence>
<protein>
    <submittedName>
        <fullName evidence="3">Transposase</fullName>
    </submittedName>
</protein>
<dbReference type="EMBL" id="JAVRFG010000083">
    <property type="protein sequence ID" value="MDT0495404.1"/>
    <property type="molecule type" value="Genomic_DNA"/>
</dbReference>
<organism evidence="3 4">
    <name type="scientific">Streptomyces stephensoniae</name>
    <dbReference type="NCBI Taxonomy" id="3375367"/>
    <lineage>
        <taxon>Bacteria</taxon>
        <taxon>Bacillati</taxon>
        <taxon>Actinomycetota</taxon>
        <taxon>Actinomycetes</taxon>
        <taxon>Kitasatosporales</taxon>
        <taxon>Streptomycetaceae</taxon>
        <taxon>Streptomyces</taxon>
    </lineage>
</organism>
<dbReference type="InterPro" id="IPR039365">
    <property type="entry name" value="IS701-like"/>
</dbReference>
<dbReference type="PANTHER" id="PTHR33627">
    <property type="entry name" value="TRANSPOSASE"/>
    <property type="match status" value="1"/>
</dbReference>
<dbReference type="RefSeq" id="WP_311606094.1">
    <property type="nucleotide sequence ID" value="NZ_JAVRFG010000083.1"/>
</dbReference>
<evidence type="ECO:0000259" key="2">
    <source>
        <dbReference type="Pfam" id="PF13546"/>
    </source>
</evidence>
<name>A0ABU2WCR5_9ACTN</name>
<evidence type="ECO:0000256" key="1">
    <source>
        <dbReference type="SAM" id="MobiDB-lite"/>
    </source>
</evidence>
<feature type="domain" description="Transposase IS701-like DDE" evidence="2">
    <location>
        <begin position="25"/>
        <end position="236"/>
    </location>
</feature>
<dbReference type="InterPro" id="IPR038721">
    <property type="entry name" value="IS701-like_DDE_dom"/>
</dbReference>